<evidence type="ECO:0000256" key="12">
    <source>
        <dbReference type="SAM" id="MobiDB-lite"/>
    </source>
</evidence>
<evidence type="ECO:0000256" key="8">
    <source>
        <dbReference type="ARBA" id="ARBA00023175"/>
    </source>
</evidence>
<keyword evidence="5 10" id="KW-0547">Nucleotide-binding</keyword>
<feature type="region of interest" description="Disordered" evidence="12">
    <location>
        <begin position="294"/>
        <end position="314"/>
    </location>
</feature>
<name>A0A5N4E9K3_CAMDR</name>
<feature type="region of interest" description="Disordered" evidence="12">
    <location>
        <begin position="472"/>
        <end position="494"/>
    </location>
</feature>
<protein>
    <recommendedName>
        <fullName evidence="11">Kinesin-like protein</fullName>
    </recommendedName>
</protein>
<evidence type="ECO:0000256" key="2">
    <source>
        <dbReference type="ARBA" id="ARBA00022490"/>
    </source>
</evidence>
<gene>
    <name evidence="14" type="ORF">Cadr_000016083</name>
</gene>
<keyword evidence="2" id="KW-0963">Cytoplasm</keyword>
<evidence type="ECO:0000313" key="14">
    <source>
        <dbReference type="EMBL" id="KAB1280057.1"/>
    </source>
</evidence>
<dbReference type="CDD" id="cd00106">
    <property type="entry name" value="KISc"/>
    <property type="match status" value="1"/>
</dbReference>
<comment type="similarity">
    <text evidence="10 11">Belongs to the TRAFAC class myosin-kinesin ATPase superfamily. Kinesin family.</text>
</comment>
<dbReference type="InterPro" id="IPR027640">
    <property type="entry name" value="Kinesin-like_fam"/>
</dbReference>
<keyword evidence="15" id="KW-1185">Reference proteome</keyword>
<dbReference type="EMBL" id="JWIN03000004">
    <property type="protein sequence ID" value="KAB1280057.1"/>
    <property type="molecule type" value="Genomic_DNA"/>
</dbReference>
<dbReference type="Gene3D" id="3.40.850.10">
    <property type="entry name" value="Kinesin motor domain"/>
    <property type="match status" value="1"/>
</dbReference>
<dbReference type="SUPFAM" id="SSF52540">
    <property type="entry name" value="P-loop containing nucleoside triphosphate hydrolases"/>
    <property type="match status" value="1"/>
</dbReference>
<keyword evidence="8 10" id="KW-0505">Motor protein</keyword>
<organism evidence="14 15">
    <name type="scientific">Camelus dromedarius</name>
    <name type="common">Dromedary</name>
    <name type="synonym">Arabian camel</name>
    <dbReference type="NCBI Taxonomy" id="9838"/>
    <lineage>
        <taxon>Eukaryota</taxon>
        <taxon>Metazoa</taxon>
        <taxon>Chordata</taxon>
        <taxon>Craniata</taxon>
        <taxon>Vertebrata</taxon>
        <taxon>Euteleostomi</taxon>
        <taxon>Mammalia</taxon>
        <taxon>Eutheria</taxon>
        <taxon>Laurasiatheria</taxon>
        <taxon>Artiodactyla</taxon>
        <taxon>Tylopoda</taxon>
        <taxon>Camelidae</taxon>
        <taxon>Camelus</taxon>
    </lineage>
</organism>
<dbReference type="InterPro" id="IPR019821">
    <property type="entry name" value="Kinesin_motor_CS"/>
</dbReference>
<accession>A0A5N4E9K3</accession>
<feature type="binding site" evidence="10">
    <location>
        <begin position="43"/>
        <end position="50"/>
    </location>
    <ligand>
        <name>ATP</name>
        <dbReference type="ChEBI" id="CHEBI:30616"/>
    </ligand>
</feature>
<dbReference type="PANTHER" id="PTHR47969">
    <property type="entry name" value="CHROMOSOME-ASSOCIATED KINESIN KIF4A-RELATED"/>
    <property type="match status" value="1"/>
</dbReference>
<keyword evidence="4 11" id="KW-0493">Microtubule</keyword>
<dbReference type="InterPro" id="IPR036961">
    <property type="entry name" value="Kinesin_motor_dom_sf"/>
</dbReference>
<dbReference type="InterPro" id="IPR001752">
    <property type="entry name" value="Kinesin_motor_dom"/>
</dbReference>
<feature type="compositionally biased region" description="Basic and acidic residues" evidence="12">
    <location>
        <begin position="1"/>
        <end position="13"/>
    </location>
</feature>
<dbReference type="PROSITE" id="PS00411">
    <property type="entry name" value="KINESIN_MOTOR_1"/>
    <property type="match status" value="1"/>
</dbReference>
<dbReference type="InterPro" id="IPR027417">
    <property type="entry name" value="P-loop_NTPase"/>
</dbReference>
<feature type="region of interest" description="Disordered" evidence="12">
    <location>
        <begin position="520"/>
        <end position="583"/>
    </location>
</feature>
<evidence type="ECO:0000256" key="4">
    <source>
        <dbReference type="ARBA" id="ARBA00022701"/>
    </source>
</evidence>
<evidence type="ECO:0000256" key="11">
    <source>
        <dbReference type="RuleBase" id="RU000394"/>
    </source>
</evidence>
<dbReference type="PROSITE" id="PS50067">
    <property type="entry name" value="KINESIN_MOTOR_2"/>
    <property type="match status" value="1"/>
</dbReference>
<dbReference type="PRINTS" id="PR00380">
    <property type="entry name" value="KINESINHEAVY"/>
</dbReference>
<dbReference type="GO" id="GO:0005524">
    <property type="term" value="F:ATP binding"/>
    <property type="evidence" value="ECO:0007669"/>
    <property type="project" value="UniProtKB-UniRule"/>
</dbReference>
<dbReference type="Pfam" id="PF00225">
    <property type="entry name" value="Kinesin"/>
    <property type="match status" value="1"/>
</dbReference>
<dbReference type="AlphaFoldDB" id="A0A5N4E9K3"/>
<dbReference type="GO" id="GO:0003777">
    <property type="term" value="F:microtubule motor activity"/>
    <property type="evidence" value="ECO:0007669"/>
    <property type="project" value="InterPro"/>
</dbReference>
<dbReference type="GO" id="GO:0007018">
    <property type="term" value="P:microtubule-based movement"/>
    <property type="evidence" value="ECO:0007669"/>
    <property type="project" value="InterPro"/>
</dbReference>
<dbReference type="GO" id="GO:0008017">
    <property type="term" value="F:microtubule binding"/>
    <property type="evidence" value="ECO:0007669"/>
    <property type="project" value="InterPro"/>
</dbReference>
<feature type="domain" description="Kinesin motor" evidence="13">
    <location>
        <begin position="1"/>
        <end position="297"/>
    </location>
</feature>
<sequence>MEERGSPDGDPARNLEQGPEGPEKPETPIQVVLSFSCTVFTFGQTGSGKTYTLTGPPPQGEGVPVPPSLAGIMQRTFAWLLDRVQHLGAPVTLHASYLEIYNEQVRDLLSLGSLRPLPVRWNKTRGFYVEQLRVVEFGSLGTLMELLQMGLSRRRSSAHTLNQASSRSHALLTLYISHQTQMPPVEPGGPPTGGKLCFVDLAGSEKVTATGSHGELMLEANSINRSLLALGHCISLLLDPQRKQSHIPFRDSKLTKLLADSLGGRGVTLMVACVSPSAQCLPETLSTLRYASRAQRVTTRPQAPKSPVAKPPRHLEPELLQLQEENRLLRSQLRQMDPKASGLSGARVAWAQRNLYGMLQEFMLENERLRKEKSQLQSSWDLACDEQRILAQQVQDLERRLFSACYLHQSGPGPAPPCPCVMAPLPLCHALPSLCSCPCCHLCPLCRAPLAHWACPRRELHLPQVFGPQAPGDVPLSARRPPWAPPRSPGSANYLRERSHSHWTQTQVLAEVLTKEEVVPSAPPMPMGPPNTSPVLRGGATVPNLARRLEALRDQIGSSLRRGRSQPPPSEGTRSPSRVLPPC</sequence>
<dbReference type="FunFam" id="3.40.850.10:FF:000064">
    <property type="entry name" value="Kinesin-like protein"/>
    <property type="match status" value="1"/>
</dbReference>
<dbReference type="GO" id="GO:0007052">
    <property type="term" value="P:mitotic spindle organization"/>
    <property type="evidence" value="ECO:0007669"/>
    <property type="project" value="TreeGrafter"/>
</dbReference>
<dbReference type="GO" id="GO:0005875">
    <property type="term" value="C:microtubule associated complex"/>
    <property type="evidence" value="ECO:0007669"/>
    <property type="project" value="TreeGrafter"/>
</dbReference>
<evidence type="ECO:0000256" key="1">
    <source>
        <dbReference type="ARBA" id="ARBA00004245"/>
    </source>
</evidence>
<keyword evidence="9" id="KW-0206">Cytoskeleton</keyword>
<evidence type="ECO:0000256" key="3">
    <source>
        <dbReference type="ARBA" id="ARBA00022553"/>
    </source>
</evidence>
<dbReference type="GO" id="GO:0005874">
    <property type="term" value="C:microtubule"/>
    <property type="evidence" value="ECO:0007669"/>
    <property type="project" value="UniProtKB-KW"/>
</dbReference>
<dbReference type="STRING" id="9838.ENSCDRP00005022844"/>
<evidence type="ECO:0000256" key="7">
    <source>
        <dbReference type="ARBA" id="ARBA00023054"/>
    </source>
</evidence>
<dbReference type="Proteomes" id="UP000299084">
    <property type="component" value="Unassembled WGS sequence"/>
</dbReference>
<dbReference type="GO" id="GO:0051231">
    <property type="term" value="P:spindle elongation"/>
    <property type="evidence" value="ECO:0007669"/>
    <property type="project" value="TreeGrafter"/>
</dbReference>
<feature type="compositionally biased region" description="Pro residues" evidence="12">
    <location>
        <begin position="521"/>
        <end position="532"/>
    </location>
</feature>
<evidence type="ECO:0000313" key="15">
    <source>
        <dbReference type="Proteomes" id="UP000299084"/>
    </source>
</evidence>
<comment type="subcellular location">
    <subcellularLocation>
        <location evidence="1">Cytoplasm</location>
        <location evidence="1">Cytoskeleton</location>
    </subcellularLocation>
</comment>
<keyword evidence="3" id="KW-0597">Phosphoprotein</keyword>
<proteinExistence type="inferred from homology"/>
<comment type="caution">
    <text evidence="14">The sequence shown here is derived from an EMBL/GenBank/DDBJ whole genome shotgun (WGS) entry which is preliminary data.</text>
</comment>
<evidence type="ECO:0000259" key="13">
    <source>
        <dbReference type="PROSITE" id="PS50067"/>
    </source>
</evidence>
<keyword evidence="6 10" id="KW-0067">ATP-binding</keyword>
<evidence type="ECO:0000256" key="9">
    <source>
        <dbReference type="ARBA" id="ARBA00023212"/>
    </source>
</evidence>
<dbReference type="PANTHER" id="PTHR47969:SF33">
    <property type="entry name" value="KINESIN-LIKE PROTEIN"/>
    <property type="match status" value="1"/>
</dbReference>
<dbReference type="SMART" id="SM00129">
    <property type="entry name" value="KISc"/>
    <property type="match status" value="1"/>
</dbReference>
<evidence type="ECO:0000256" key="10">
    <source>
        <dbReference type="PROSITE-ProRule" id="PRU00283"/>
    </source>
</evidence>
<evidence type="ECO:0000256" key="5">
    <source>
        <dbReference type="ARBA" id="ARBA00022741"/>
    </source>
</evidence>
<keyword evidence="7" id="KW-0175">Coiled coil</keyword>
<reference evidence="14 15" key="1">
    <citation type="journal article" date="2019" name="Mol. Ecol. Resour.">
        <title>Improving Illumina assemblies with Hi-C and long reads: an example with the North African dromedary.</title>
        <authorList>
            <person name="Elbers J.P."/>
            <person name="Rogers M.F."/>
            <person name="Perelman P.L."/>
            <person name="Proskuryakova A.A."/>
            <person name="Serdyukova N.A."/>
            <person name="Johnson W.E."/>
            <person name="Horin P."/>
            <person name="Corander J."/>
            <person name="Murphy D."/>
            <person name="Burger P.A."/>
        </authorList>
    </citation>
    <scope>NUCLEOTIDE SEQUENCE [LARGE SCALE GENOMIC DNA]</scope>
    <source>
        <strain evidence="14">Drom800</strain>
        <tissue evidence="14">Blood</tissue>
    </source>
</reference>
<feature type="region of interest" description="Disordered" evidence="12">
    <location>
        <begin position="1"/>
        <end position="26"/>
    </location>
</feature>
<evidence type="ECO:0000256" key="6">
    <source>
        <dbReference type="ARBA" id="ARBA00022840"/>
    </source>
</evidence>